<organism evidence="2 3">
    <name type="scientific">Aspergillus carbonarius (strain ITEM 5010)</name>
    <dbReference type="NCBI Taxonomy" id="602072"/>
    <lineage>
        <taxon>Eukaryota</taxon>
        <taxon>Fungi</taxon>
        <taxon>Dikarya</taxon>
        <taxon>Ascomycota</taxon>
        <taxon>Pezizomycotina</taxon>
        <taxon>Eurotiomycetes</taxon>
        <taxon>Eurotiomycetidae</taxon>
        <taxon>Eurotiales</taxon>
        <taxon>Aspergillaceae</taxon>
        <taxon>Aspergillus</taxon>
        <taxon>Aspergillus subgen. Circumdati</taxon>
    </lineage>
</organism>
<dbReference type="OrthoDB" id="3552888at2759"/>
<dbReference type="PANTHER" id="PTHR35605">
    <property type="entry name" value="ECP2 EFFECTOR PROTEIN DOMAIN-CONTAINING PROTEIN-RELATED"/>
    <property type="match status" value="1"/>
</dbReference>
<protein>
    <submittedName>
        <fullName evidence="2">Uncharacterized protein</fullName>
    </submittedName>
</protein>
<dbReference type="Proteomes" id="UP000188318">
    <property type="component" value="Unassembled WGS sequence"/>
</dbReference>
<dbReference type="PANTHER" id="PTHR35605:SF1">
    <property type="entry name" value="ECP2 EFFECTOR PROTEIN DOMAIN-CONTAINING PROTEIN-RELATED"/>
    <property type="match status" value="1"/>
</dbReference>
<evidence type="ECO:0000313" key="2">
    <source>
        <dbReference type="EMBL" id="OOF95837.1"/>
    </source>
</evidence>
<evidence type="ECO:0000313" key="3">
    <source>
        <dbReference type="Proteomes" id="UP000188318"/>
    </source>
</evidence>
<dbReference type="STRING" id="602072.A0A1R3RMW7"/>
<keyword evidence="1" id="KW-0732">Signal</keyword>
<feature type="signal peptide" evidence="1">
    <location>
        <begin position="1"/>
        <end position="18"/>
    </location>
</feature>
<proteinExistence type="predicted"/>
<sequence>MKLTAALPAFAAFTLAQASTLGLEAPIPGYGVEEFTWEMETTPGGPTVLLNGTINPSNDGDFADRFTAAEAAAGTETQSATEDGAASLHKRMPVTCTNYDQAITRRIQEGITYLRGVSGSPSNGPGPGNCGRVSCSYNSAIWWCNDMRA</sequence>
<name>A0A1R3RMW7_ASPC5</name>
<keyword evidence="3" id="KW-1185">Reference proteome</keyword>
<feature type="chain" id="PRO_5012593750" evidence="1">
    <location>
        <begin position="19"/>
        <end position="149"/>
    </location>
</feature>
<dbReference type="VEuPathDB" id="FungiDB:ASPCADRAFT_405538"/>
<evidence type="ECO:0000256" key="1">
    <source>
        <dbReference type="SAM" id="SignalP"/>
    </source>
</evidence>
<dbReference type="OMA" id="WCNDNTS"/>
<dbReference type="AlphaFoldDB" id="A0A1R3RMW7"/>
<accession>A0A1R3RMW7</accession>
<gene>
    <name evidence="2" type="ORF">ASPCADRAFT_405538</name>
</gene>
<dbReference type="EMBL" id="KV907499">
    <property type="protein sequence ID" value="OOF95837.1"/>
    <property type="molecule type" value="Genomic_DNA"/>
</dbReference>
<reference evidence="3" key="1">
    <citation type="journal article" date="2017" name="Genome Biol.">
        <title>Comparative genomics reveals high biological diversity and specific adaptations in the industrially and medically important fungal genus Aspergillus.</title>
        <authorList>
            <person name="de Vries R.P."/>
            <person name="Riley R."/>
            <person name="Wiebenga A."/>
            <person name="Aguilar-Osorio G."/>
            <person name="Amillis S."/>
            <person name="Uchima C.A."/>
            <person name="Anderluh G."/>
            <person name="Asadollahi M."/>
            <person name="Askin M."/>
            <person name="Barry K."/>
            <person name="Battaglia E."/>
            <person name="Bayram O."/>
            <person name="Benocci T."/>
            <person name="Braus-Stromeyer S.A."/>
            <person name="Caldana C."/>
            <person name="Canovas D."/>
            <person name="Cerqueira G.C."/>
            <person name="Chen F."/>
            <person name="Chen W."/>
            <person name="Choi C."/>
            <person name="Clum A."/>
            <person name="Dos Santos R.A."/>
            <person name="Damasio A.R."/>
            <person name="Diallinas G."/>
            <person name="Emri T."/>
            <person name="Fekete E."/>
            <person name="Flipphi M."/>
            <person name="Freyberg S."/>
            <person name="Gallo A."/>
            <person name="Gournas C."/>
            <person name="Habgood R."/>
            <person name="Hainaut M."/>
            <person name="Harispe M.L."/>
            <person name="Henrissat B."/>
            <person name="Hilden K.S."/>
            <person name="Hope R."/>
            <person name="Hossain A."/>
            <person name="Karabika E."/>
            <person name="Karaffa L."/>
            <person name="Karanyi Z."/>
            <person name="Krasevec N."/>
            <person name="Kuo A."/>
            <person name="Kusch H."/>
            <person name="LaButti K."/>
            <person name="Lagendijk E.L."/>
            <person name="Lapidus A."/>
            <person name="Levasseur A."/>
            <person name="Lindquist E."/>
            <person name="Lipzen A."/>
            <person name="Logrieco A.F."/>
            <person name="MacCabe A."/>
            <person name="Maekelae M.R."/>
            <person name="Malavazi I."/>
            <person name="Melin P."/>
            <person name="Meyer V."/>
            <person name="Mielnichuk N."/>
            <person name="Miskei M."/>
            <person name="Molnar A.P."/>
            <person name="Mule G."/>
            <person name="Ngan C.Y."/>
            <person name="Orejas M."/>
            <person name="Orosz E."/>
            <person name="Ouedraogo J.P."/>
            <person name="Overkamp K.M."/>
            <person name="Park H.-S."/>
            <person name="Perrone G."/>
            <person name="Piumi F."/>
            <person name="Punt P.J."/>
            <person name="Ram A.F."/>
            <person name="Ramon A."/>
            <person name="Rauscher S."/>
            <person name="Record E."/>
            <person name="Riano-Pachon D.M."/>
            <person name="Robert V."/>
            <person name="Roehrig J."/>
            <person name="Ruller R."/>
            <person name="Salamov A."/>
            <person name="Salih N.S."/>
            <person name="Samson R.A."/>
            <person name="Sandor E."/>
            <person name="Sanguinetti M."/>
            <person name="Schuetze T."/>
            <person name="Sepcic K."/>
            <person name="Shelest E."/>
            <person name="Sherlock G."/>
            <person name="Sophianopoulou V."/>
            <person name="Squina F.M."/>
            <person name="Sun H."/>
            <person name="Susca A."/>
            <person name="Todd R.B."/>
            <person name="Tsang A."/>
            <person name="Unkles S.E."/>
            <person name="van de Wiele N."/>
            <person name="van Rossen-Uffink D."/>
            <person name="Oliveira J.V."/>
            <person name="Vesth T.C."/>
            <person name="Visser J."/>
            <person name="Yu J.-H."/>
            <person name="Zhou M."/>
            <person name="Andersen M.R."/>
            <person name="Archer D.B."/>
            <person name="Baker S.E."/>
            <person name="Benoit I."/>
            <person name="Brakhage A.A."/>
            <person name="Braus G.H."/>
            <person name="Fischer R."/>
            <person name="Frisvad J.C."/>
            <person name="Goldman G.H."/>
            <person name="Houbraken J."/>
            <person name="Oakley B."/>
            <person name="Pocsi I."/>
            <person name="Scazzocchio C."/>
            <person name="Seiboth B."/>
            <person name="vanKuyk P.A."/>
            <person name="Wortman J."/>
            <person name="Dyer P.S."/>
            <person name="Grigoriev I.V."/>
        </authorList>
    </citation>
    <scope>NUCLEOTIDE SEQUENCE [LARGE SCALE GENOMIC DNA]</scope>
    <source>
        <strain evidence="3">ITEM 5010</strain>
    </source>
</reference>